<evidence type="ECO:0000259" key="3">
    <source>
        <dbReference type="Pfam" id="PF08220"/>
    </source>
</evidence>
<dbReference type="AlphaFoldDB" id="A0A4U9HQS8"/>
<reference evidence="4" key="2">
    <citation type="submission" date="2017-09" db="EMBL/GenBank/DDBJ databases">
        <title>FDA dAtabase for Regulatory Grade micrObial Sequences (FDA-ARGOS): Supporting development and validation of Infectious Disease Dx tests.</title>
        <authorList>
            <person name="Minogue T."/>
            <person name="Wolcott M."/>
            <person name="Wasieloski L."/>
            <person name="Aguilar W."/>
            <person name="Moore D."/>
            <person name="Tallon L.J."/>
            <person name="Sadzewicz L."/>
            <person name="Ott S."/>
            <person name="Zhao X."/>
            <person name="Nagaraj S."/>
            <person name="Vavikolanu K."/>
            <person name="Aluvathingal J."/>
            <person name="Nadendla S."/>
            <person name="Sichtig H."/>
        </authorList>
    </citation>
    <scope>NUCLEOTIDE SEQUENCE</scope>
    <source>
        <strain evidence="4">FDAARGOS_404</strain>
    </source>
</reference>
<dbReference type="EMBL" id="LR590464">
    <property type="protein sequence ID" value="VTP66778.1"/>
    <property type="molecule type" value="Genomic_DNA"/>
</dbReference>
<dbReference type="Proteomes" id="UP000222768">
    <property type="component" value="Unassembled WGS sequence"/>
</dbReference>
<evidence type="ECO:0000313" key="7">
    <source>
        <dbReference type="Proteomes" id="UP000310719"/>
    </source>
</evidence>
<dbReference type="Pfam" id="PF08220">
    <property type="entry name" value="HTH_DeoR"/>
    <property type="match status" value="1"/>
</dbReference>
<evidence type="ECO:0000313" key="6">
    <source>
        <dbReference type="Proteomes" id="UP000222768"/>
    </source>
</evidence>
<dbReference type="Pfam" id="PF06069">
    <property type="entry name" value="PerC"/>
    <property type="match status" value="1"/>
</dbReference>
<dbReference type="SUPFAM" id="SSF46785">
    <property type="entry name" value="Winged helix' DNA-binding domain"/>
    <property type="match status" value="1"/>
</dbReference>
<dbReference type="Proteomes" id="UP000310719">
    <property type="component" value="Chromosome"/>
</dbReference>
<keyword evidence="2" id="KW-0804">Transcription</keyword>
<evidence type="ECO:0000313" key="5">
    <source>
        <dbReference type="EMBL" id="VTP66778.1"/>
    </source>
</evidence>
<name>A0A4U9HQS8_9ENTR</name>
<accession>A0A4U9HQS8</accession>
<organism evidence="5 7">
    <name type="scientific">Leclercia adecarboxylata</name>
    <dbReference type="NCBI Taxonomy" id="83655"/>
    <lineage>
        <taxon>Bacteria</taxon>
        <taxon>Pseudomonadati</taxon>
        <taxon>Pseudomonadota</taxon>
        <taxon>Gammaproteobacteria</taxon>
        <taxon>Enterobacterales</taxon>
        <taxon>Enterobacteriaceae</taxon>
        <taxon>Leclercia</taxon>
    </lineage>
</organism>
<evidence type="ECO:0000256" key="2">
    <source>
        <dbReference type="ARBA" id="ARBA00023163"/>
    </source>
</evidence>
<proteinExistence type="predicted"/>
<evidence type="ECO:0000256" key="1">
    <source>
        <dbReference type="ARBA" id="ARBA00023015"/>
    </source>
</evidence>
<reference evidence="5 7" key="3">
    <citation type="submission" date="2019-05" db="EMBL/GenBank/DDBJ databases">
        <authorList>
            <consortium name="Pathogen Informatics"/>
        </authorList>
    </citation>
    <scope>NUCLEOTIDE SEQUENCE [LARGE SCALE GENOMIC DNA]</scope>
    <source>
        <strain evidence="5 7">NCTC13032</strain>
    </source>
</reference>
<dbReference type="RefSeq" id="WP_032617605.1">
    <property type="nucleotide sequence ID" value="NZ_CP083630.1"/>
</dbReference>
<dbReference type="EMBL" id="PDLK01000002">
    <property type="protein sequence ID" value="PHH03758.1"/>
    <property type="molecule type" value="Genomic_DNA"/>
</dbReference>
<reference evidence="6" key="1">
    <citation type="submission" date="2017-09" db="EMBL/GenBank/DDBJ databases">
        <title>FDA dAtabase for Regulatory Grade micrObial Sequences (FDA-ARGOS): Supporting development and validation of Infectious Disease Dx tests.</title>
        <authorList>
            <person name="Minogue T."/>
            <person name="Wolcott M."/>
            <person name="Wasieloski L."/>
            <person name="Aguilar W."/>
            <person name="Moore D."/>
            <person name="Tallon L."/>
            <person name="Sadzewicz L."/>
            <person name="Ott S."/>
            <person name="Zhao X."/>
            <person name="Nagaraj S."/>
            <person name="Vavikolanu K."/>
            <person name="Aluvathingal J."/>
            <person name="Nadendla S."/>
            <person name="Sichtig H."/>
        </authorList>
    </citation>
    <scope>NUCLEOTIDE SEQUENCE [LARGE SCALE GENOMIC DNA]</scope>
    <source>
        <strain evidence="6">FDAARGOS_404</strain>
    </source>
</reference>
<dbReference type="InterPro" id="IPR001034">
    <property type="entry name" value="DeoR_HTH"/>
</dbReference>
<evidence type="ECO:0000313" key="4">
    <source>
        <dbReference type="EMBL" id="PHH03758.1"/>
    </source>
</evidence>
<dbReference type="InterPro" id="IPR024684">
    <property type="entry name" value="Tscrpt_act_PerC/SfV_Orf40"/>
</dbReference>
<gene>
    <name evidence="4" type="ORF">CRX53_07120</name>
    <name evidence="5" type="ORF">NCTC13032_02706</name>
</gene>
<sequence length="139" mass="15305">MTKPLTQKDQVAIFVRYQPNCAVGDVSEALDMSGATAGRLLRELSDDGVITRSRNSVQYIYTAVPHADIPDAILPCMEEKSDPVKMQAAEQKAKALEEKGLWRRAAAVYSDMFGIACSAVEVARIAKRRKECLRMSGRA</sequence>
<dbReference type="STRING" id="83655.APT61_13725"/>
<protein>
    <submittedName>
        <fullName evidence="5">MarR family</fullName>
    </submittedName>
</protein>
<keyword evidence="1" id="KW-0805">Transcription regulation</keyword>
<dbReference type="GO" id="GO:0003700">
    <property type="term" value="F:DNA-binding transcription factor activity"/>
    <property type="evidence" value="ECO:0007669"/>
    <property type="project" value="InterPro"/>
</dbReference>
<dbReference type="InterPro" id="IPR036390">
    <property type="entry name" value="WH_DNA-bd_sf"/>
</dbReference>
<feature type="domain" description="HTH deoR-type" evidence="3">
    <location>
        <begin position="14"/>
        <end position="60"/>
    </location>
</feature>